<evidence type="ECO:0000313" key="1">
    <source>
        <dbReference type="EMBL" id="DAD46922.1"/>
    </source>
</evidence>
<name>A0A822ZNW3_NELNU</name>
<proteinExistence type="predicted"/>
<keyword evidence="2" id="KW-1185">Reference proteome</keyword>
<protein>
    <submittedName>
        <fullName evidence="1">Uncharacterized protein</fullName>
    </submittedName>
</protein>
<gene>
    <name evidence="1" type="ORF">HUJ06_016859</name>
</gene>
<dbReference type="AlphaFoldDB" id="A0A822ZNW3"/>
<reference evidence="1 2" key="1">
    <citation type="journal article" date="2020" name="Mol. Biol. Evol.">
        <title>Distinct Expression and Methylation Patterns for Genes with Different Fates following a Single Whole-Genome Duplication in Flowering Plants.</title>
        <authorList>
            <person name="Shi T."/>
            <person name="Rahmani R.S."/>
            <person name="Gugger P.F."/>
            <person name="Wang M."/>
            <person name="Li H."/>
            <person name="Zhang Y."/>
            <person name="Li Z."/>
            <person name="Wang Q."/>
            <person name="Van de Peer Y."/>
            <person name="Marchal K."/>
            <person name="Chen J."/>
        </authorList>
    </citation>
    <scope>NUCLEOTIDE SEQUENCE [LARGE SCALE GENOMIC DNA]</scope>
    <source>
        <tissue evidence="1">Leaf</tissue>
    </source>
</reference>
<dbReference type="EMBL" id="DUZY01000008">
    <property type="protein sequence ID" value="DAD46922.1"/>
    <property type="molecule type" value="Genomic_DNA"/>
</dbReference>
<organism evidence="1 2">
    <name type="scientific">Nelumbo nucifera</name>
    <name type="common">Sacred lotus</name>
    <dbReference type="NCBI Taxonomy" id="4432"/>
    <lineage>
        <taxon>Eukaryota</taxon>
        <taxon>Viridiplantae</taxon>
        <taxon>Streptophyta</taxon>
        <taxon>Embryophyta</taxon>
        <taxon>Tracheophyta</taxon>
        <taxon>Spermatophyta</taxon>
        <taxon>Magnoliopsida</taxon>
        <taxon>Proteales</taxon>
        <taxon>Nelumbonaceae</taxon>
        <taxon>Nelumbo</taxon>
    </lineage>
</organism>
<evidence type="ECO:0000313" key="2">
    <source>
        <dbReference type="Proteomes" id="UP000607653"/>
    </source>
</evidence>
<dbReference type="Proteomes" id="UP000607653">
    <property type="component" value="Unassembled WGS sequence"/>
</dbReference>
<comment type="caution">
    <text evidence="1">The sequence shown here is derived from an EMBL/GenBank/DDBJ whole genome shotgun (WGS) entry which is preliminary data.</text>
</comment>
<sequence>MVGCQRRYRHLVATLPPPAEIILPTEIAEEMAKPPRIVTIAESPSPVTELEHREPQVATR</sequence>
<accession>A0A822ZNW3</accession>